<evidence type="ECO:0000256" key="6">
    <source>
        <dbReference type="ARBA" id="ARBA00022989"/>
    </source>
</evidence>
<dbReference type="PANTHER" id="PTHR24221:SF606">
    <property type="entry name" value="COLICIN V SECRETION-PROCESSING ATP-BINDING PROTEIN"/>
    <property type="match status" value="1"/>
</dbReference>
<keyword evidence="3 8" id="KW-0812">Transmembrane</keyword>
<dbReference type="InterPro" id="IPR005074">
    <property type="entry name" value="Peptidase_C39"/>
</dbReference>
<evidence type="ECO:0000256" key="2">
    <source>
        <dbReference type="ARBA" id="ARBA00022475"/>
    </source>
</evidence>
<feature type="transmembrane region" description="Helical" evidence="8">
    <location>
        <begin position="163"/>
        <end position="184"/>
    </location>
</feature>
<keyword evidence="6 8" id="KW-1133">Transmembrane helix</keyword>
<dbReference type="CDD" id="cd18567">
    <property type="entry name" value="ABC_6TM_CvaB_RaxB_like"/>
    <property type="match status" value="1"/>
</dbReference>
<evidence type="ECO:0000256" key="8">
    <source>
        <dbReference type="SAM" id="Phobius"/>
    </source>
</evidence>
<dbReference type="SMART" id="SM00382">
    <property type="entry name" value="AAA"/>
    <property type="match status" value="1"/>
</dbReference>
<feature type="transmembrane region" description="Helical" evidence="8">
    <location>
        <begin position="295"/>
        <end position="313"/>
    </location>
</feature>
<feature type="transmembrane region" description="Helical" evidence="8">
    <location>
        <begin position="270"/>
        <end position="289"/>
    </location>
</feature>
<evidence type="ECO:0000256" key="4">
    <source>
        <dbReference type="ARBA" id="ARBA00022741"/>
    </source>
</evidence>
<evidence type="ECO:0000256" key="3">
    <source>
        <dbReference type="ARBA" id="ARBA00022692"/>
    </source>
</evidence>
<dbReference type="Gene3D" id="3.90.70.10">
    <property type="entry name" value="Cysteine proteinases"/>
    <property type="match status" value="1"/>
</dbReference>
<reference evidence="12 13" key="1">
    <citation type="journal article" date="2019" name="Int. J. Syst. Evol. Microbiol.">
        <title>The Draft Whole-Genome Sequence of the Antibiotic Producer Empedobacter haloabium ATCC 31962 Provides Indications for Its Taxonomic Reclassification.</title>
        <authorList>
            <person name="Miess H."/>
            <person name="Arlt P."/>
            <person name="Apel A.K."/>
            <person name="Weber T."/>
            <person name="Nieselt K."/>
            <person name="Hanssen F."/>
            <person name="Czemmel S."/>
            <person name="Nahnsen S."/>
            <person name="Gross H."/>
        </authorList>
    </citation>
    <scope>NUCLEOTIDE SEQUENCE [LARGE SCALE GENOMIC DNA]</scope>
    <source>
        <strain evidence="12 13">ATCC 31962</strain>
    </source>
</reference>
<evidence type="ECO:0000313" key="12">
    <source>
        <dbReference type="EMBL" id="WUR12724.1"/>
    </source>
</evidence>
<dbReference type="PROSITE" id="PS50893">
    <property type="entry name" value="ABC_TRANSPORTER_2"/>
    <property type="match status" value="1"/>
</dbReference>
<comment type="subcellular location">
    <subcellularLocation>
        <location evidence="1">Cell membrane</location>
        <topology evidence="1">Multi-pass membrane protein</topology>
    </subcellularLocation>
</comment>
<dbReference type="Gene3D" id="1.20.1560.10">
    <property type="entry name" value="ABC transporter type 1, transmembrane domain"/>
    <property type="match status" value="1"/>
</dbReference>
<name>A0ABZ1UJJ4_9BURK</name>
<dbReference type="InterPro" id="IPR003439">
    <property type="entry name" value="ABC_transporter-like_ATP-bd"/>
</dbReference>
<protein>
    <submittedName>
        <fullName evidence="12">Peptidase domain-containing ABC transporter</fullName>
    </submittedName>
</protein>
<feature type="domain" description="Peptidase C39" evidence="11">
    <location>
        <begin position="8"/>
        <end position="129"/>
    </location>
</feature>
<feature type="domain" description="ABC transmembrane type-1" evidence="10">
    <location>
        <begin position="163"/>
        <end position="442"/>
    </location>
</feature>
<accession>A0ABZ1UJJ4</accession>
<feature type="transmembrane region" description="Helical" evidence="8">
    <location>
        <begin position="385"/>
        <end position="403"/>
    </location>
</feature>
<dbReference type="InterPro" id="IPR003593">
    <property type="entry name" value="AAA+_ATPase"/>
</dbReference>
<evidence type="ECO:0000256" key="7">
    <source>
        <dbReference type="ARBA" id="ARBA00023136"/>
    </source>
</evidence>
<organism evidence="12 13">
    <name type="scientific">[Empedobacter] haloabium</name>
    <dbReference type="NCBI Taxonomy" id="592317"/>
    <lineage>
        <taxon>Bacteria</taxon>
        <taxon>Pseudomonadati</taxon>
        <taxon>Pseudomonadota</taxon>
        <taxon>Betaproteobacteria</taxon>
        <taxon>Burkholderiales</taxon>
        <taxon>Oxalobacteraceae</taxon>
        <taxon>Telluria group</taxon>
        <taxon>Telluria group incertae sedis</taxon>
    </lineage>
</organism>
<dbReference type="SUPFAM" id="SSF90123">
    <property type="entry name" value="ABC transporter transmembrane region"/>
    <property type="match status" value="1"/>
</dbReference>
<gene>
    <name evidence="12" type="ORF">E7V67_024015</name>
</gene>
<keyword evidence="5" id="KW-0067">ATP-binding</keyword>
<evidence type="ECO:0000259" key="9">
    <source>
        <dbReference type="PROSITE" id="PS50893"/>
    </source>
</evidence>
<dbReference type="Pfam" id="PF00005">
    <property type="entry name" value="ABC_tran"/>
    <property type="match status" value="1"/>
</dbReference>
<sequence length="700" mass="77435">MKSKLVLQGESSECALACLAMIASHHGQVHDMAAMRRRFDTSQRGATVAELVRHASALELAARPVRLELEDLPELKLPCILHWNLNHFVVLTRVLAGARGVIVLDPALGERRLSMAQVSHSFTGVALEFTPTPRFERHDHSTPLSLRGLVGPVRGLRRATVQLLLWSAALELFAVMLPIFNQVVVDEVILSGNRPFLTTLFCAFLLLVAVYAGIDYARSRFLMRWSFEVNLQWVARVFSHLTRLPVAYFEKRQLGDITSRFESITIVQNTLTSLMLETVLDLVLALLSLAMLLAYSWQLAALTLGCVLVYGVIRARLQEPLRNATNDGLLMHARERSYFIETLRTMTAIRLYGQESDRTARWLNLKQDAANCEARRQRIIALAKVLNTAVFSIEALGIFYLGAGLVMDRAMSVGMLMACSVYAVIFSNRATRLINLLVDLNMARLYAERLGGIVHEPAEPTETAAFDLGQIRGAITLRQVRFRYSPADPWILDGIDLHIDAGDSVVLTGASGCGKTTLCKILMGLLEPSEGEMLVDGIPVATLGLANYRRLVSAVMQDDSLQQGSIADNISFFAHDAEPARIRACARQAAIDDEIMATPMTYQTLVGETGNVFSGGQKQRILLARALYKQPRILALDEATSHLDNDNELRISHVVRQLRLTRIIVAHRSGAIAEGDRIFEMQAGKLHERSAALPLAQAAS</sequence>
<dbReference type="InterPro" id="IPR011527">
    <property type="entry name" value="ABC1_TM_dom"/>
</dbReference>
<dbReference type="PROSITE" id="PS50990">
    <property type="entry name" value="PEPTIDASE_C39"/>
    <property type="match status" value="1"/>
</dbReference>
<evidence type="ECO:0000313" key="13">
    <source>
        <dbReference type="Proteomes" id="UP000321323"/>
    </source>
</evidence>
<keyword evidence="7 8" id="KW-0472">Membrane</keyword>
<dbReference type="Pfam" id="PF00664">
    <property type="entry name" value="ABC_membrane"/>
    <property type="match status" value="1"/>
</dbReference>
<dbReference type="SUPFAM" id="SSF52540">
    <property type="entry name" value="P-loop containing nucleoside triphosphate hydrolases"/>
    <property type="match status" value="1"/>
</dbReference>
<feature type="domain" description="ABC transporter" evidence="9">
    <location>
        <begin position="475"/>
        <end position="699"/>
    </location>
</feature>
<dbReference type="PROSITE" id="PS00211">
    <property type="entry name" value="ABC_TRANSPORTER_1"/>
    <property type="match status" value="1"/>
</dbReference>
<keyword evidence="2" id="KW-1003">Cell membrane</keyword>
<dbReference type="PANTHER" id="PTHR24221">
    <property type="entry name" value="ATP-BINDING CASSETTE SUB-FAMILY B"/>
    <property type="match status" value="1"/>
</dbReference>
<keyword evidence="13" id="KW-1185">Reference proteome</keyword>
<dbReference type="EMBL" id="CP136508">
    <property type="protein sequence ID" value="WUR12724.1"/>
    <property type="molecule type" value="Genomic_DNA"/>
</dbReference>
<dbReference type="Gene3D" id="3.40.50.300">
    <property type="entry name" value="P-loop containing nucleotide triphosphate hydrolases"/>
    <property type="match status" value="1"/>
</dbReference>
<dbReference type="Pfam" id="PF03412">
    <property type="entry name" value="Peptidase_C39"/>
    <property type="match status" value="1"/>
</dbReference>
<evidence type="ECO:0000256" key="5">
    <source>
        <dbReference type="ARBA" id="ARBA00022840"/>
    </source>
</evidence>
<evidence type="ECO:0000259" key="10">
    <source>
        <dbReference type="PROSITE" id="PS50929"/>
    </source>
</evidence>
<dbReference type="Proteomes" id="UP000321323">
    <property type="component" value="Chromosome"/>
</dbReference>
<evidence type="ECO:0000259" key="11">
    <source>
        <dbReference type="PROSITE" id="PS50990"/>
    </source>
</evidence>
<feature type="transmembrane region" description="Helical" evidence="8">
    <location>
        <begin position="196"/>
        <end position="214"/>
    </location>
</feature>
<keyword evidence="4" id="KW-0547">Nucleotide-binding</keyword>
<dbReference type="InterPro" id="IPR017871">
    <property type="entry name" value="ABC_transporter-like_CS"/>
</dbReference>
<dbReference type="InterPro" id="IPR036640">
    <property type="entry name" value="ABC1_TM_sf"/>
</dbReference>
<proteinExistence type="predicted"/>
<evidence type="ECO:0000256" key="1">
    <source>
        <dbReference type="ARBA" id="ARBA00004651"/>
    </source>
</evidence>
<dbReference type="InterPro" id="IPR027417">
    <property type="entry name" value="P-loop_NTPase"/>
</dbReference>
<dbReference type="PROSITE" id="PS50929">
    <property type="entry name" value="ABC_TM1F"/>
    <property type="match status" value="1"/>
</dbReference>
<dbReference type="InterPro" id="IPR039421">
    <property type="entry name" value="Type_1_exporter"/>
</dbReference>